<feature type="region of interest" description="Disordered" evidence="1">
    <location>
        <begin position="1"/>
        <end position="37"/>
    </location>
</feature>
<dbReference type="EMBL" id="VDEP01000472">
    <property type="protein sequence ID" value="KAA1075643.1"/>
    <property type="molecule type" value="Genomic_DNA"/>
</dbReference>
<evidence type="ECO:0000313" key="3">
    <source>
        <dbReference type="Proteomes" id="UP000325313"/>
    </source>
</evidence>
<protein>
    <submittedName>
        <fullName evidence="2">Uncharacterized protein</fullName>
    </submittedName>
</protein>
<organism evidence="2 3">
    <name type="scientific">Puccinia graminis f. sp. tritici</name>
    <dbReference type="NCBI Taxonomy" id="56615"/>
    <lineage>
        <taxon>Eukaryota</taxon>
        <taxon>Fungi</taxon>
        <taxon>Dikarya</taxon>
        <taxon>Basidiomycota</taxon>
        <taxon>Pucciniomycotina</taxon>
        <taxon>Pucciniomycetes</taxon>
        <taxon>Pucciniales</taxon>
        <taxon>Pucciniaceae</taxon>
        <taxon>Puccinia</taxon>
    </lineage>
</organism>
<evidence type="ECO:0000313" key="2">
    <source>
        <dbReference type="EMBL" id="KAA1075643.1"/>
    </source>
</evidence>
<reference evidence="2 3" key="1">
    <citation type="submission" date="2019-05" db="EMBL/GenBank/DDBJ databases">
        <title>Emergence of the Ug99 lineage of the wheat stem rust pathogen through somatic hybridization.</title>
        <authorList>
            <person name="Li F."/>
            <person name="Upadhyaya N.M."/>
            <person name="Sperschneider J."/>
            <person name="Matny O."/>
            <person name="Nguyen-Phuc H."/>
            <person name="Mago R."/>
            <person name="Raley C."/>
            <person name="Miller M.E."/>
            <person name="Silverstein K.A.T."/>
            <person name="Henningsen E."/>
            <person name="Hirsch C.D."/>
            <person name="Visser B."/>
            <person name="Pretorius Z.A."/>
            <person name="Steffenson B.J."/>
            <person name="Schwessinger B."/>
            <person name="Dodds P.N."/>
            <person name="Figueroa M."/>
        </authorList>
    </citation>
    <scope>NUCLEOTIDE SEQUENCE [LARGE SCALE GENOMIC DNA]</scope>
    <source>
        <strain evidence="2 3">Ug99</strain>
    </source>
</reference>
<gene>
    <name evidence="2" type="ORF">PGTUg99_033219</name>
</gene>
<accession>A0A5B0MHJ7</accession>
<proteinExistence type="predicted"/>
<dbReference type="AlphaFoldDB" id="A0A5B0MHJ7"/>
<name>A0A5B0MHJ7_PUCGR</name>
<evidence type="ECO:0000256" key="1">
    <source>
        <dbReference type="SAM" id="MobiDB-lite"/>
    </source>
</evidence>
<feature type="compositionally biased region" description="Polar residues" evidence="1">
    <location>
        <begin position="1"/>
        <end position="22"/>
    </location>
</feature>
<comment type="caution">
    <text evidence="2">The sequence shown here is derived from an EMBL/GenBank/DDBJ whole genome shotgun (WGS) entry which is preliminary data.</text>
</comment>
<sequence>MPSTPLVNHTGLQASSVISGPRSSARHPSGVVHSPIGSGCDSPTANNVLPMLDTIEEIDNLHLHPDLVEGSNDPMYNSDAASKFTSESIEVVNNGAEISTTLVDSLNNSRITLAEDSINELVNSLNNSMLSLEYNSVSDSLDANDD</sequence>
<dbReference type="Proteomes" id="UP000325313">
    <property type="component" value="Unassembled WGS sequence"/>
</dbReference>